<sequence>MHQCSIKTGDTLKQYERNNKPIKQFVDFQRYWIKIKGVRSYQVCAVEKPGAVLPEKVPTDETDEQNFKVYFPESERVDGIKTVATNLIEGTPAQEVLQWLQENETTTEMLWLRNFTPTTLNQHGACSFFKLHLHHSKWFTIEHLMAFNSGIVIFDRSAFLSLDINKFLTLWLKESVCTRLMYLSIKLVDGKEFEIREVIAGVNDPEKIRVEGGDEIIEIKRRNKVGELTINANKQES</sequence>
<dbReference type="EMBL" id="GL379916">
    <property type="protein sequence ID" value="EGT34910.1"/>
    <property type="molecule type" value="Genomic_DNA"/>
</dbReference>
<evidence type="ECO:0000259" key="1">
    <source>
        <dbReference type="Pfam" id="PF07735"/>
    </source>
</evidence>
<dbReference type="Proteomes" id="UP000008068">
    <property type="component" value="Unassembled WGS sequence"/>
</dbReference>
<dbReference type="STRING" id="135651.G0NNR7"/>
<evidence type="ECO:0000313" key="2">
    <source>
        <dbReference type="EMBL" id="EGT34910.1"/>
    </source>
</evidence>
<dbReference type="InParanoid" id="G0NNR7"/>
<reference evidence="3" key="1">
    <citation type="submission" date="2011-07" db="EMBL/GenBank/DDBJ databases">
        <authorList>
            <consortium name="Caenorhabditis brenneri Sequencing and Analysis Consortium"/>
            <person name="Wilson R.K."/>
        </authorList>
    </citation>
    <scope>NUCLEOTIDE SEQUENCE [LARGE SCALE GENOMIC DNA]</scope>
    <source>
        <strain evidence="3">PB2801</strain>
    </source>
</reference>
<keyword evidence="3" id="KW-1185">Reference proteome</keyword>
<dbReference type="InterPro" id="IPR012885">
    <property type="entry name" value="F-box_Sdz-33"/>
</dbReference>
<dbReference type="OrthoDB" id="5869121at2759"/>
<accession>G0NNR7</accession>
<organism evidence="3">
    <name type="scientific">Caenorhabditis brenneri</name>
    <name type="common">Nematode worm</name>
    <dbReference type="NCBI Taxonomy" id="135651"/>
    <lineage>
        <taxon>Eukaryota</taxon>
        <taxon>Metazoa</taxon>
        <taxon>Ecdysozoa</taxon>
        <taxon>Nematoda</taxon>
        <taxon>Chromadorea</taxon>
        <taxon>Rhabditida</taxon>
        <taxon>Rhabditina</taxon>
        <taxon>Rhabditomorpha</taxon>
        <taxon>Rhabditoidea</taxon>
        <taxon>Rhabditidae</taxon>
        <taxon>Peloderinae</taxon>
        <taxon>Caenorhabditis</taxon>
    </lineage>
</organism>
<dbReference type="HOGENOM" id="CLU_075148_0_0_1"/>
<feature type="domain" description="Sdz-33 F-box" evidence="1">
    <location>
        <begin position="128"/>
        <end position="185"/>
    </location>
</feature>
<dbReference type="AlphaFoldDB" id="G0NNR7"/>
<protein>
    <recommendedName>
        <fullName evidence="1">Sdz-33 F-box domain-containing protein</fullName>
    </recommendedName>
</protein>
<dbReference type="Pfam" id="PF07735">
    <property type="entry name" value="FBA_2"/>
    <property type="match status" value="1"/>
</dbReference>
<evidence type="ECO:0000313" key="3">
    <source>
        <dbReference type="Proteomes" id="UP000008068"/>
    </source>
</evidence>
<gene>
    <name evidence="2" type="ORF">CAEBREN_15756</name>
</gene>
<proteinExistence type="predicted"/>
<name>G0NNR7_CAEBE</name>